<gene>
    <name evidence="1" type="ORF">CS022_20225</name>
</gene>
<evidence type="ECO:0000313" key="2">
    <source>
        <dbReference type="Proteomes" id="UP000290287"/>
    </source>
</evidence>
<reference evidence="1 2" key="1">
    <citation type="submission" date="2017-10" db="EMBL/GenBank/DDBJ databases">
        <title>Nyctiphanis sp. nov., isolated from the stomach of the euphausiid Nyctiphanes simplex (Hansen, 1911) in the Gulf of California.</title>
        <authorList>
            <person name="Gomez-Gil B."/>
            <person name="Aguilar-Mendez M."/>
            <person name="Lopez-Cortes A."/>
            <person name="Gomez-Gutierrez J."/>
            <person name="Roque A."/>
            <person name="Lang E."/>
            <person name="Gonzalez-Castillo A."/>
        </authorList>
    </citation>
    <scope>NUCLEOTIDE SEQUENCE [LARGE SCALE GENOMIC DNA]</scope>
    <source>
        <strain evidence="1 2">CAIM 600</strain>
    </source>
</reference>
<protein>
    <submittedName>
        <fullName evidence="1">Uncharacterized protein</fullName>
    </submittedName>
</protein>
<comment type="caution">
    <text evidence="1">The sequence shown here is derived from an EMBL/GenBank/DDBJ whole genome shotgun (WGS) entry which is preliminary data.</text>
</comment>
<name>A0A4Q0YRU4_9GAMM</name>
<proteinExistence type="predicted"/>
<organism evidence="1 2">
    <name type="scientific">Veronia nyctiphanis</name>
    <dbReference type="NCBI Taxonomy" id="1278244"/>
    <lineage>
        <taxon>Bacteria</taxon>
        <taxon>Pseudomonadati</taxon>
        <taxon>Pseudomonadota</taxon>
        <taxon>Gammaproteobacteria</taxon>
        <taxon>Vibrionales</taxon>
        <taxon>Vibrionaceae</taxon>
        <taxon>Veronia</taxon>
    </lineage>
</organism>
<dbReference type="Pfam" id="PF11279">
    <property type="entry name" value="DUF3080"/>
    <property type="match status" value="1"/>
</dbReference>
<dbReference type="Proteomes" id="UP000290287">
    <property type="component" value="Unassembled WGS sequence"/>
</dbReference>
<dbReference type="PROSITE" id="PS51257">
    <property type="entry name" value="PROKAR_LIPOPROTEIN"/>
    <property type="match status" value="1"/>
</dbReference>
<dbReference type="EMBL" id="PEIB01000034">
    <property type="protein sequence ID" value="RXJ71671.1"/>
    <property type="molecule type" value="Genomic_DNA"/>
</dbReference>
<sequence length="113" mass="12856">MRIWVCICAVLLLGCRPGNETTDLFETYQQRLANVVDADTSPLPESDKVQLPRKRELIQPIEDVTFGLLDAYDLRKCGLFQLIAERNSVLGKIQDPFRQLDYEVSFLTKPIAA</sequence>
<dbReference type="InterPro" id="IPR021431">
    <property type="entry name" value="DUF3080"/>
</dbReference>
<keyword evidence="2" id="KW-1185">Reference proteome</keyword>
<dbReference type="AlphaFoldDB" id="A0A4Q0YRU4"/>
<dbReference type="OrthoDB" id="5760979at2"/>
<evidence type="ECO:0000313" key="1">
    <source>
        <dbReference type="EMBL" id="RXJ71671.1"/>
    </source>
</evidence>
<accession>A0A4Q0YRU4</accession>